<dbReference type="AlphaFoldDB" id="A0A699K940"/>
<proteinExistence type="predicted"/>
<name>A0A699K940_TANCI</name>
<protein>
    <submittedName>
        <fullName evidence="1">Uncharacterized protein</fullName>
    </submittedName>
</protein>
<gene>
    <name evidence="1" type="ORF">Tci_650818</name>
</gene>
<organism evidence="1">
    <name type="scientific">Tanacetum cinerariifolium</name>
    <name type="common">Dalmatian daisy</name>
    <name type="synonym">Chrysanthemum cinerariifolium</name>
    <dbReference type="NCBI Taxonomy" id="118510"/>
    <lineage>
        <taxon>Eukaryota</taxon>
        <taxon>Viridiplantae</taxon>
        <taxon>Streptophyta</taxon>
        <taxon>Embryophyta</taxon>
        <taxon>Tracheophyta</taxon>
        <taxon>Spermatophyta</taxon>
        <taxon>Magnoliopsida</taxon>
        <taxon>eudicotyledons</taxon>
        <taxon>Gunneridae</taxon>
        <taxon>Pentapetalae</taxon>
        <taxon>asterids</taxon>
        <taxon>campanulids</taxon>
        <taxon>Asterales</taxon>
        <taxon>Asteraceae</taxon>
        <taxon>Asteroideae</taxon>
        <taxon>Anthemideae</taxon>
        <taxon>Anthemidinae</taxon>
        <taxon>Tanacetum</taxon>
    </lineage>
</organism>
<dbReference type="EMBL" id="BKCJ010488049">
    <property type="protein sequence ID" value="GFA78846.1"/>
    <property type="molecule type" value="Genomic_DNA"/>
</dbReference>
<accession>A0A699K940</accession>
<sequence length="284" mass="31974">MDFVSSPSLNSTSEVPTVFGVSTASPQVSTANLSDATVYEFLANQPNGSQLVREDLEKIHEDDLEEMNLKWQLAQLSMRAKRFFQMTGKKITINKSDIASYDKSKNQESRTTRRTMNVEDTSSKAIVAIDGAGFDWSYMADDEDLTNMAFMALSDSEARCKYHQRERMVNGTNHSRVNHNATIVPKAMLTRTALKPVNSVRPVNPKRNFFKKVNTAKEKVNTARPHSAVVNAIRTNKAKAIKASACWVWRPIKIDSASIVLKKHTYIDALGNISYLTDFKEFDR</sequence>
<reference evidence="1" key="1">
    <citation type="journal article" date="2019" name="Sci. Rep.">
        <title>Draft genome of Tanacetum cinerariifolium, the natural source of mosquito coil.</title>
        <authorList>
            <person name="Yamashiro T."/>
            <person name="Shiraishi A."/>
            <person name="Satake H."/>
            <person name="Nakayama K."/>
        </authorList>
    </citation>
    <scope>NUCLEOTIDE SEQUENCE</scope>
</reference>
<evidence type="ECO:0000313" key="1">
    <source>
        <dbReference type="EMBL" id="GFA78846.1"/>
    </source>
</evidence>
<comment type="caution">
    <text evidence="1">The sequence shown here is derived from an EMBL/GenBank/DDBJ whole genome shotgun (WGS) entry which is preliminary data.</text>
</comment>